<dbReference type="EMBL" id="JNFF01000116">
    <property type="protein sequence ID" value="KEQ28435.1"/>
    <property type="molecule type" value="Genomic_DNA"/>
</dbReference>
<proteinExistence type="predicted"/>
<keyword evidence="1" id="KW-0472">Membrane</keyword>
<feature type="transmembrane region" description="Helical" evidence="1">
    <location>
        <begin position="73"/>
        <end position="91"/>
    </location>
</feature>
<accession>A0A081PCL2</accession>
<feature type="transmembrane region" description="Helical" evidence="1">
    <location>
        <begin position="181"/>
        <end position="198"/>
    </location>
</feature>
<feature type="transmembrane region" description="Helical" evidence="1">
    <location>
        <begin position="349"/>
        <end position="371"/>
    </location>
</feature>
<feature type="transmembrane region" description="Helical" evidence="1">
    <location>
        <begin position="634"/>
        <end position="652"/>
    </location>
</feature>
<sequence>MKASIPQQEQIRSCLNEFGLTRQLKDEIYDHILSALEKEKGEAFDLDKIKSHIKQDFSDIINQPKVVLRYKRLNTLFGWGVFLIALTTYWLTMEPTVSFWDCGEFIATANKLQVGHQPGAPLFLMIGKMFTLLAMGETSRIAYWVNWSAAVASAATIMFLFWTITALALKVKSGKNLQSNTWAILAAGTVGALAYTFSDTFWFSAVESEVYALSSLFTAITFWAVFRWESTADNRWLLFIAFIIGLSIGIHLLSLLIIPAVSLAWYFHHYSKTTFKGLLKAFLAGCAIVGLVQFIVIQYMVSFAAYTDLFFVNELKLPFGSGALTSLITIALLLFSGVKYSIKKHYPRLNLALLSTVFLMFGFSSYMLIIIRADAKTNINLSNPDNPFSLFDYLSRNSYGSTPLLYGQTFDAKNTANIPKEDTYRKGKTSYEVSGSRYQQKFDRNLIFPRTYSQKPGHVQYYRDWLDLGENEGPDMLSNLKFFSSWQVGFMYWRYFLWNFSGRQNDIQGQGEIQNGNWLSGLNFIDGPRLGSQENLPDRMKANEGRNVYFGIPLILGICGLFWLSKKDKSALILVSTVFFFTGIAIILYLNQDPLQVRERDYAYTGSFYAFAIFIGFGVFFLQDNFSKLMNPKWSLMLVTAICMLTVPLRMATQNWNDHDRSAKTTALDWARNYLNSCEKDAILFTNADNDTYPLWYAQEVEGIRTDIRVISLQFLQDPSFINQLRKPLNESPAIPMQMKEEQYVDGVRDYLPYVDYGIKDSVELKDLLAVMTSENKSDQVEMADGTFMNFLPARKLKMTIDANELVQTGTLPADEIHKAASSMEWTFKKNYAGKGDLALFDILVQNNWKRPIYFATSVSEDSYAGMDDYLYLEGYAYRLLPISHEKEELQGKRERTNTAVLYKNMMEKLDFAGFKKSTYLDPESRRILNSTWELNNTLTANLIKEGRSKEAGLVLNKGLDQLPLRNYNVSDTLYRMYTVQNLYALNRTQEAEQLARQTAGFLEQEFNYVYTLPPDFQRRYLQEIRFGLAILNGLEDISKGYKRDKLSIELRQQFLKAADRFGIKV</sequence>
<feature type="transmembrane region" description="Helical" evidence="1">
    <location>
        <begin position="141"/>
        <end position="169"/>
    </location>
</feature>
<protein>
    <submittedName>
        <fullName evidence="2">Multidrug transporter</fullName>
    </submittedName>
</protein>
<name>A0A081PCL2_9SPHI</name>
<feature type="transmembrane region" description="Helical" evidence="1">
    <location>
        <begin position="317"/>
        <end position="337"/>
    </location>
</feature>
<evidence type="ECO:0000313" key="2">
    <source>
        <dbReference type="EMBL" id="KEQ28435.1"/>
    </source>
</evidence>
<gene>
    <name evidence="2" type="ORF">N180_02035</name>
</gene>
<feature type="transmembrane region" description="Helical" evidence="1">
    <location>
        <begin position="602"/>
        <end position="622"/>
    </location>
</feature>
<feature type="transmembrane region" description="Helical" evidence="1">
    <location>
        <begin position="210"/>
        <end position="226"/>
    </location>
</feature>
<comment type="caution">
    <text evidence="2">The sequence shown here is derived from an EMBL/GenBank/DDBJ whole genome shotgun (WGS) entry which is preliminary data.</text>
</comment>
<dbReference type="InterPro" id="IPR052724">
    <property type="entry name" value="GT117_domain-containing"/>
</dbReference>
<organism evidence="2 3">
    <name type="scientific">Pedobacter antarcticus 4BY</name>
    <dbReference type="NCBI Taxonomy" id="1358423"/>
    <lineage>
        <taxon>Bacteria</taxon>
        <taxon>Pseudomonadati</taxon>
        <taxon>Bacteroidota</taxon>
        <taxon>Sphingobacteriia</taxon>
        <taxon>Sphingobacteriales</taxon>
        <taxon>Sphingobacteriaceae</taxon>
        <taxon>Pedobacter</taxon>
    </lineage>
</organism>
<dbReference type="AlphaFoldDB" id="A0A081PCL2"/>
<feature type="transmembrane region" description="Helical" evidence="1">
    <location>
        <begin position="548"/>
        <end position="565"/>
    </location>
</feature>
<dbReference type="InterPro" id="IPR021280">
    <property type="entry name" value="TMEM260-like"/>
</dbReference>
<evidence type="ECO:0000313" key="3">
    <source>
        <dbReference type="Proteomes" id="UP000028007"/>
    </source>
</evidence>
<feature type="transmembrane region" description="Helical" evidence="1">
    <location>
        <begin position="571"/>
        <end position="590"/>
    </location>
</feature>
<keyword evidence="3" id="KW-1185">Reference proteome</keyword>
<dbReference type="eggNOG" id="COG1807">
    <property type="taxonomic scope" value="Bacteria"/>
</dbReference>
<feature type="transmembrane region" description="Helical" evidence="1">
    <location>
        <begin position="238"/>
        <end position="261"/>
    </location>
</feature>
<reference evidence="2 3" key="1">
    <citation type="journal article" date="1992" name="Int. J. Syst. Bacteriol.">
        <title>Sphingobacterium antarcticus sp. nov. a Psychrotrophic Bacterium from the Soils of Schirmacher Oasis, Antarctica.</title>
        <authorList>
            <person name="Shivaji S."/>
            <person name="Ray M.K."/>
            <person name="Rao N.S."/>
            <person name="Saiserr L."/>
            <person name="Jagannadham M.V."/>
            <person name="Kumar G.S."/>
            <person name="Reddy G."/>
            <person name="Bhargava P.M."/>
        </authorList>
    </citation>
    <scope>NUCLEOTIDE SEQUENCE [LARGE SCALE GENOMIC DNA]</scope>
    <source>
        <strain evidence="2 3">4BY</strain>
    </source>
</reference>
<evidence type="ECO:0000256" key="1">
    <source>
        <dbReference type="SAM" id="Phobius"/>
    </source>
</evidence>
<dbReference type="RefSeq" id="WP_051760226.1">
    <property type="nucleotide sequence ID" value="NZ_JNFF01000116.1"/>
</dbReference>
<dbReference type="OrthoDB" id="9807602at2"/>
<keyword evidence="1" id="KW-0812">Transmembrane</keyword>
<dbReference type="Pfam" id="PF11028">
    <property type="entry name" value="TMEM260-like"/>
    <property type="match status" value="1"/>
</dbReference>
<feature type="transmembrane region" description="Helical" evidence="1">
    <location>
        <begin position="281"/>
        <end position="305"/>
    </location>
</feature>
<keyword evidence="1" id="KW-1133">Transmembrane helix</keyword>
<dbReference type="PANTHER" id="PTHR16214">
    <property type="entry name" value="TRANSMEMBRANE PROTEIN 260"/>
    <property type="match status" value="1"/>
</dbReference>
<dbReference type="Proteomes" id="UP000028007">
    <property type="component" value="Unassembled WGS sequence"/>
</dbReference>
<dbReference type="PANTHER" id="PTHR16214:SF3">
    <property type="entry name" value="TRANSMEMBRANE PROTEIN 260"/>
    <property type="match status" value="1"/>
</dbReference>